<feature type="transmembrane region" description="Helical" evidence="1">
    <location>
        <begin position="273"/>
        <end position="295"/>
    </location>
</feature>
<dbReference type="InterPro" id="IPR036047">
    <property type="entry name" value="F-box-like_dom_sf"/>
</dbReference>
<accession>A0A5J9VXI8</accession>
<keyword evidence="1" id="KW-1133">Transmembrane helix</keyword>
<dbReference type="EMBL" id="RWGY01000007">
    <property type="protein sequence ID" value="TVU40638.1"/>
    <property type="molecule type" value="Genomic_DNA"/>
</dbReference>
<feature type="domain" description="F-box protein AT5G49610-like beta-propeller" evidence="3">
    <location>
        <begin position="175"/>
        <end position="326"/>
    </location>
</feature>
<keyword evidence="1" id="KW-0472">Membrane</keyword>
<dbReference type="Proteomes" id="UP000324897">
    <property type="component" value="Chromosome 4"/>
</dbReference>
<evidence type="ECO:0000259" key="2">
    <source>
        <dbReference type="Pfam" id="PF00646"/>
    </source>
</evidence>
<evidence type="ECO:0000313" key="4">
    <source>
        <dbReference type="EMBL" id="TVU40638.1"/>
    </source>
</evidence>
<proteinExistence type="predicted"/>
<dbReference type="Pfam" id="PF00646">
    <property type="entry name" value="F-box"/>
    <property type="match status" value="1"/>
</dbReference>
<dbReference type="OrthoDB" id="693928at2759"/>
<dbReference type="AlphaFoldDB" id="A0A5J9VXI8"/>
<dbReference type="InterPro" id="IPR056594">
    <property type="entry name" value="AT5G49610-like_b-prop"/>
</dbReference>
<comment type="caution">
    <text evidence="4">The sequence shown here is derived from an EMBL/GenBank/DDBJ whole genome shotgun (WGS) entry which is preliminary data.</text>
</comment>
<dbReference type="SUPFAM" id="SSF81383">
    <property type="entry name" value="F-box domain"/>
    <property type="match status" value="1"/>
</dbReference>
<dbReference type="Pfam" id="PF23635">
    <property type="entry name" value="Beta-prop_AT5G49610-like"/>
    <property type="match status" value="1"/>
</dbReference>
<name>A0A5J9VXI8_9POAL</name>
<keyword evidence="1" id="KW-0812">Transmembrane</keyword>
<reference evidence="4 5" key="1">
    <citation type="journal article" date="2019" name="Sci. Rep.">
        <title>A high-quality genome of Eragrostis curvula grass provides insights into Poaceae evolution and supports new strategies to enhance forage quality.</title>
        <authorList>
            <person name="Carballo J."/>
            <person name="Santos B.A.C.M."/>
            <person name="Zappacosta D."/>
            <person name="Garbus I."/>
            <person name="Selva J.P."/>
            <person name="Gallo C.A."/>
            <person name="Diaz A."/>
            <person name="Albertini E."/>
            <person name="Caccamo M."/>
            <person name="Echenique V."/>
        </authorList>
    </citation>
    <scope>NUCLEOTIDE SEQUENCE [LARGE SCALE GENOMIC DNA]</scope>
    <source>
        <strain evidence="5">cv. Victoria</strain>
        <tissue evidence="4">Leaf</tissue>
    </source>
</reference>
<sequence length="378" mass="42706">MAALMEELVEEILLRFPPNDPASLICAALVCKQWCRLISSQCFHCRFREFHRTPPMLGILCNTSAILQAKDDAVDKVGFIPTASFPRADCIHINWRAVDAHHGRVLLDRMSWDEDGDDLMDLVFAIWDPVTDEARELPQLPWCPYLCWNASVLCATTTCDHLDCSRGPFLVIPSVLVRDELCSMFMKFDRILKYNVRTREISVIDLPSSISYFPHVLTTTEDGRLGFATVHYSRLYLWSREDGPGDDVGWAQSRVIKLESLLPVDAFVTRQPIAIGFAAGVGFVFVSTNVGVFSIDLRSQWARKVLMRSQYSDRATIVPYMSFYTPGTALPNREFNSEILLASCYYGLSSKLSRLIYDVLISNSCSVSMTGSIKSRLR</sequence>
<evidence type="ECO:0000259" key="3">
    <source>
        <dbReference type="Pfam" id="PF23635"/>
    </source>
</evidence>
<protein>
    <submittedName>
        <fullName evidence="4">Uncharacterized protein</fullName>
    </submittedName>
</protein>
<feature type="domain" description="F-box" evidence="2">
    <location>
        <begin position="6"/>
        <end position="45"/>
    </location>
</feature>
<evidence type="ECO:0000256" key="1">
    <source>
        <dbReference type="SAM" id="Phobius"/>
    </source>
</evidence>
<dbReference type="Gramene" id="TVU40638">
    <property type="protein sequence ID" value="TVU40638"/>
    <property type="gene ID" value="EJB05_14107"/>
</dbReference>
<feature type="non-terminal residue" evidence="4">
    <location>
        <position position="1"/>
    </location>
</feature>
<dbReference type="PANTHER" id="PTHR32133">
    <property type="entry name" value="OS07G0120400 PROTEIN"/>
    <property type="match status" value="1"/>
</dbReference>
<evidence type="ECO:0000313" key="5">
    <source>
        <dbReference type="Proteomes" id="UP000324897"/>
    </source>
</evidence>
<dbReference type="PANTHER" id="PTHR32133:SF297">
    <property type="entry name" value="F-BOX DOMAIN-CONTAINING PROTEIN"/>
    <property type="match status" value="1"/>
</dbReference>
<dbReference type="InterPro" id="IPR001810">
    <property type="entry name" value="F-box_dom"/>
</dbReference>
<gene>
    <name evidence="4" type="ORF">EJB05_14107</name>
</gene>
<organism evidence="4 5">
    <name type="scientific">Eragrostis curvula</name>
    <name type="common">weeping love grass</name>
    <dbReference type="NCBI Taxonomy" id="38414"/>
    <lineage>
        <taxon>Eukaryota</taxon>
        <taxon>Viridiplantae</taxon>
        <taxon>Streptophyta</taxon>
        <taxon>Embryophyta</taxon>
        <taxon>Tracheophyta</taxon>
        <taxon>Spermatophyta</taxon>
        <taxon>Magnoliopsida</taxon>
        <taxon>Liliopsida</taxon>
        <taxon>Poales</taxon>
        <taxon>Poaceae</taxon>
        <taxon>PACMAD clade</taxon>
        <taxon>Chloridoideae</taxon>
        <taxon>Eragrostideae</taxon>
        <taxon>Eragrostidinae</taxon>
        <taxon>Eragrostis</taxon>
    </lineage>
</organism>
<keyword evidence="5" id="KW-1185">Reference proteome</keyword>